<evidence type="ECO:0000313" key="2">
    <source>
        <dbReference type="EMBL" id="DAD18265.1"/>
    </source>
</evidence>
<sequence length="74" mass="8729">MDALYAWRSHQPPTQLTLEGNRNHDFSNFNKGELRKEKEIKKSERPRNQKKKANRNYRGTSIDSHSIEGFAQEI</sequence>
<dbReference type="AlphaFoldDB" id="A0A822XHG7"/>
<dbReference type="EMBL" id="DUZY01000001">
    <property type="protein sequence ID" value="DAD18265.1"/>
    <property type="molecule type" value="Genomic_DNA"/>
</dbReference>
<comment type="caution">
    <text evidence="2">The sequence shown here is derived from an EMBL/GenBank/DDBJ whole genome shotgun (WGS) entry which is preliminary data.</text>
</comment>
<name>A0A822XHG7_NELNU</name>
<evidence type="ECO:0000256" key="1">
    <source>
        <dbReference type="SAM" id="MobiDB-lite"/>
    </source>
</evidence>
<dbReference type="Proteomes" id="UP000607653">
    <property type="component" value="Unassembled WGS sequence"/>
</dbReference>
<protein>
    <submittedName>
        <fullName evidence="2">Uncharacterized protein</fullName>
    </submittedName>
</protein>
<proteinExistence type="predicted"/>
<gene>
    <name evidence="2" type="ORF">HUJ06_019728</name>
</gene>
<evidence type="ECO:0000313" key="3">
    <source>
        <dbReference type="Proteomes" id="UP000607653"/>
    </source>
</evidence>
<feature type="compositionally biased region" description="Basic and acidic residues" evidence="1">
    <location>
        <begin position="32"/>
        <end position="47"/>
    </location>
</feature>
<accession>A0A822XHG7</accession>
<feature type="compositionally biased region" description="Polar residues" evidence="1">
    <location>
        <begin position="15"/>
        <end position="30"/>
    </location>
</feature>
<reference evidence="2 3" key="1">
    <citation type="journal article" date="2020" name="Mol. Biol. Evol.">
        <title>Distinct Expression and Methylation Patterns for Genes with Different Fates following a Single Whole-Genome Duplication in Flowering Plants.</title>
        <authorList>
            <person name="Shi T."/>
            <person name="Rahmani R.S."/>
            <person name="Gugger P.F."/>
            <person name="Wang M."/>
            <person name="Li H."/>
            <person name="Zhang Y."/>
            <person name="Li Z."/>
            <person name="Wang Q."/>
            <person name="Van de Peer Y."/>
            <person name="Marchal K."/>
            <person name="Chen J."/>
        </authorList>
    </citation>
    <scope>NUCLEOTIDE SEQUENCE [LARGE SCALE GENOMIC DNA]</scope>
    <source>
        <tissue evidence="2">Leaf</tissue>
    </source>
</reference>
<organism evidence="2 3">
    <name type="scientific">Nelumbo nucifera</name>
    <name type="common">Sacred lotus</name>
    <dbReference type="NCBI Taxonomy" id="4432"/>
    <lineage>
        <taxon>Eukaryota</taxon>
        <taxon>Viridiplantae</taxon>
        <taxon>Streptophyta</taxon>
        <taxon>Embryophyta</taxon>
        <taxon>Tracheophyta</taxon>
        <taxon>Spermatophyta</taxon>
        <taxon>Magnoliopsida</taxon>
        <taxon>Proteales</taxon>
        <taxon>Nelumbonaceae</taxon>
        <taxon>Nelumbo</taxon>
    </lineage>
</organism>
<feature type="region of interest" description="Disordered" evidence="1">
    <location>
        <begin position="15"/>
        <end position="74"/>
    </location>
</feature>
<keyword evidence="3" id="KW-1185">Reference proteome</keyword>